<dbReference type="AlphaFoldDB" id="C9LER7"/>
<dbReference type="EMBL" id="ACIJ02000016">
    <property type="protein sequence ID" value="EEX72236.1"/>
    <property type="molecule type" value="Genomic_DNA"/>
</dbReference>
<protein>
    <submittedName>
        <fullName evidence="1">Uncharacterized protein</fullName>
    </submittedName>
</protein>
<name>C9LER7_9BACT</name>
<proteinExistence type="predicted"/>
<dbReference type="HOGENOM" id="CLU_3294551_0_0_10"/>
<evidence type="ECO:0000313" key="2">
    <source>
        <dbReference type="Proteomes" id="UP000003460"/>
    </source>
</evidence>
<sequence>MPLFPFHHWAYKKPGLLEANPAFRLFICVGSKGFYPLLRV</sequence>
<organism evidence="1 2">
    <name type="scientific">Alloprevotella tannerae ATCC 51259</name>
    <dbReference type="NCBI Taxonomy" id="626522"/>
    <lineage>
        <taxon>Bacteria</taxon>
        <taxon>Pseudomonadati</taxon>
        <taxon>Bacteroidota</taxon>
        <taxon>Bacteroidia</taxon>
        <taxon>Bacteroidales</taxon>
        <taxon>Prevotellaceae</taxon>
        <taxon>Alloprevotella</taxon>
    </lineage>
</organism>
<accession>C9LER7</accession>
<dbReference type="Proteomes" id="UP000003460">
    <property type="component" value="Unassembled WGS sequence"/>
</dbReference>
<gene>
    <name evidence="1" type="ORF">GCWU000325_00698</name>
</gene>
<keyword evidence="2" id="KW-1185">Reference proteome</keyword>
<evidence type="ECO:0000313" key="1">
    <source>
        <dbReference type="EMBL" id="EEX72236.1"/>
    </source>
</evidence>
<comment type="caution">
    <text evidence="1">The sequence shown here is derived from an EMBL/GenBank/DDBJ whole genome shotgun (WGS) entry which is preliminary data.</text>
</comment>
<reference evidence="1" key="1">
    <citation type="submission" date="2009-09" db="EMBL/GenBank/DDBJ databases">
        <authorList>
            <person name="Weinstock G."/>
            <person name="Sodergren E."/>
            <person name="Clifton S."/>
            <person name="Fulton L."/>
            <person name="Fulton B."/>
            <person name="Courtney L."/>
            <person name="Fronick C."/>
            <person name="Harrison M."/>
            <person name="Strong C."/>
            <person name="Farmer C."/>
            <person name="Delahaunty K."/>
            <person name="Markovic C."/>
            <person name="Hall O."/>
            <person name="Minx P."/>
            <person name="Tomlinson C."/>
            <person name="Mitreva M."/>
            <person name="Nelson J."/>
            <person name="Hou S."/>
            <person name="Wollam A."/>
            <person name="Pepin K.H."/>
            <person name="Johnson M."/>
            <person name="Bhonagiri V."/>
            <person name="Nash W.E."/>
            <person name="Warren W."/>
            <person name="Chinwalla A."/>
            <person name="Mardis E.R."/>
            <person name="Wilson R.K."/>
        </authorList>
    </citation>
    <scope>NUCLEOTIDE SEQUENCE [LARGE SCALE GENOMIC DNA]</scope>
    <source>
        <strain evidence="1">ATCC 51259</strain>
    </source>
</reference>